<name>A0ABR2B798_9ROSI</name>
<proteinExistence type="predicted"/>
<evidence type="ECO:0000256" key="1">
    <source>
        <dbReference type="SAM" id="Phobius"/>
    </source>
</evidence>
<keyword evidence="1" id="KW-0812">Transmembrane</keyword>
<dbReference type="EMBL" id="JBBPBM010000160">
    <property type="protein sequence ID" value="KAK8502848.1"/>
    <property type="molecule type" value="Genomic_DNA"/>
</dbReference>
<reference evidence="2 3" key="1">
    <citation type="journal article" date="2024" name="G3 (Bethesda)">
        <title>Genome assembly of Hibiscus sabdariffa L. provides insights into metabolisms of medicinal natural products.</title>
        <authorList>
            <person name="Kim T."/>
        </authorList>
    </citation>
    <scope>NUCLEOTIDE SEQUENCE [LARGE SCALE GENOMIC DNA]</scope>
    <source>
        <strain evidence="2">TK-2024</strain>
        <tissue evidence="2">Old leaves</tissue>
    </source>
</reference>
<feature type="transmembrane region" description="Helical" evidence="1">
    <location>
        <begin position="6"/>
        <end position="26"/>
    </location>
</feature>
<organism evidence="2 3">
    <name type="scientific">Hibiscus sabdariffa</name>
    <name type="common">roselle</name>
    <dbReference type="NCBI Taxonomy" id="183260"/>
    <lineage>
        <taxon>Eukaryota</taxon>
        <taxon>Viridiplantae</taxon>
        <taxon>Streptophyta</taxon>
        <taxon>Embryophyta</taxon>
        <taxon>Tracheophyta</taxon>
        <taxon>Spermatophyta</taxon>
        <taxon>Magnoliopsida</taxon>
        <taxon>eudicotyledons</taxon>
        <taxon>Gunneridae</taxon>
        <taxon>Pentapetalae</taxon>
        <taxon>rosids</taxon>
        <taxon>malvids</taxon>
        <taxon>Malvales</taxon>
        <taxon>Malvaceae</taxon>
        <taxon>Malvoideae</taxon>
        <taxon>Hibiscus</taxon>
    </lineage>
</organism>
<keyword evidence="1" id="KW-0472">Membrane</keyword>
<protein>
    <submittedName>
        <fullName evidence="2">Uncharacterized protein</fullName>
    </submittedName>
</protein>
<dbReference type="Proteomes" id="UP001472677">
    <property type="component" value="Unassembled WGS sequence"/>
</dbReference>
<evidence type="ECO:0000313" key="3">
    <source>
        <dbReference type="Proteomes" id="UP001472677"/>
    </source>
</evidence>
<sequence length="147" mass="17132">MDFLVIFGWIRVNCWWIYLILSIFQLEFRYYLMDSMNLIHTYDFSGHHVLGFCGGTDINLPMTATGIHRGVFHSLTRVTCVKVVTSGYLQNASRINKWQWVVFGSLDMCRSLFCTCHGLGHDPTQMLWVWSDVIGFDPTRMLWVLGR</sequence>
<keyword evidence="1" id="KW-1133">Transmembrane helix</keyword>
<accession>A0ABR2B798</accession>
<evidence type="ECO:0000313" key="2">
    <source>
        <dbReference type="EMBL" id="KAK8502848.1"/>
    </source>
</evidence>
<gene>
    <name evidence="2" type="ORF">V6N12_000092</name>
</gene>
<comment type="caution">
    <text evidence="2">The sequence shown here is derived from an EMBL/GenBank/DDBJ whole genome shotgun (WGS) entry which is preliminary data.</text>
</comment>
<keyword evidence="3" id="KW-1185">Reference proteome</keyword>